<sequence>MRCCSTENNLLSQARHIAFVAGRQCYALYGSPTSHDPRYRPLALSPEFGFGIWKYIYEQFLYINPVIESVSYVVGRTTINKTGRSYSEMSTGAVSGRSIMRTRSTIFAVVLRSGKRCIQKRKFRESKWRFLEKSTGQDKGLVRVSSRDRDTGTEITYAASGHEFVRLS</sequence>
<gene>
    <name evidence="1" type="ORF">BPOR_0149g00110</name>
</gene>
<name>A0A4Z1KVW4_9HELO</name>
<reference evidence="1 2" key="1">
    <citation type="submission" date="2017-12" db="EMBL/GenBank/DDBJ databases">
        <title>Comparative genomics of Botrytis spp.</title>
        <authorList>
            <person name="Valero-Jimenez C.A."/>
            <person name="Tapia P."/>
            <person name="Veloso J."/>
            <person name="Silva-Moreno E."/>
            <person name="Staats M."/>
            <person name="Valdes J.H."/>
            <person name="Van Kan J.A.L."/>
        </authorList>
    </citation>
    <scope>NUCLEOTIDE SEQUENCE [LARGE SCALE GENOMIC DNA]</scope>
    <source>
        <strain evidence="1 2">MUCL3349</strain>
    </source>
</reference>
<evidence type="ECO:0000313" key="2">
    <source>
        <dbReference type="Proteomes" id="UP000297280"/>
    </source>
</evidence>
<organism evidence="1 2">
    <name type="scientific">Botrytis porri</name>
    <dbReference type="NCBI Taxonomy" id="87229"/>
    <lineage>
        <taxon>Eukaryota</taxon>
        <taxon>Fungi</taxon>
        <taxon>Dikarya</taxon>
        <taxon>Ascomycota</taxon>
        <taxon>Pezizomycotina</taxon>
        <taxon>Leotiomycetes</taxon>
        <taxon>Helotiales</taxon>
        <taxon>Sclerotiniaceae</taxon>
        <taxon>Botrytis</taxon>
    </lineage>
</organism>
<dbReference type="Proteomes" id="UP000297280">
    <property type="component" value="Unassembled WGS sequence"/>
</dbReference>
<comment type="caution">
    <text evidence="1">The sequence shown here is derived from an EMBL/GenBank/DDBJ whole genome shotgun (WGS) entry which is preliminary data.</text>
</comment>
<proteinExistence type="predicted"/>
<dbReference type="EMBL" id="PQXO01000149">
    <property type="protein sequence ID" value="TGO88657.1"/>
    <property type="molecule type" value="Genomic_DNA"/>
</dbReference>
<accession>A0A4Z1KVW4</accession>
<evidence type="ECO:0000313" key="1">
    <source>
        <dbReference type="EMBL" id="TGO88657.1"/>
    </source>
</evidence>
<keyword evidence="2" id="KW-1185">Reference proteome</keyword>
<protein>
    <submittedName>
        <fullName evidence="1">Uncharacterized protein</fullName>
    </submittedName>
</protein>
<dbReference type="AlphaFoldDB" id="A0A4Z1KVW4"/>